<name>A0ABV9JVA3_9BACI</name>
<dbReference type="Proteomes" id="UP001595988">
    <property type="component" value="Unassembled WGS sequence"/>
</dbReference>
<evidence type="ECO:0000313" key="1">
    <source>
        <dbReference type="EMBL" id="MFC4661704.1"/>
    </source>
</evidence>
<sequence>MRAYINVWDKTYPVGVISWFNDGKISSVAFIEENGVAITIFHSDDISTEKEMVLIDGVYHADLNKRITWEEL</sequence>
<evidence type="ECO:0000313" key="2">
    <source>
        <dbReference type="Proteomes" id="UP001595988"/>
    </source>
</evidence>
<organism evidence="1 2">
    <name type="scientific">Oceanobacillus aidingensis</name>
    <dbReference type="NCBI Taxonomy" id="645964"/>
    <lineage>
        <taxon>Bacteria</taxon>
        <taxon>Bacillati</taxon>
        <taxon>Bacillota</taxon>
        <taxon>Bacilli</taxon>
        <taxon>Bacillales</taxon>
        <taxon>Bacillaceae</taxon>
        <taxon>Oceanobacillus</taxon>
    </lineage>
</organism>
<dbReference type="RefSeq" id="WP_193065310.1">
    <property type="nucleotide sequence ID" value="NZ_JBHSFT010000008.1"/>
</dbReference>
<dbReference type="EMBL" id="JBHSFT010000008">
    <property type="protein sequence ID" value="MFC4661704.1"/>
    <property type="molecule type" value="Genomic_DNA"/>
</dbReference>
<proteinExistence type="predicted"/>
<keyword evidence="2" id="KW-1185">Reference proteome</keyword>
<protein>
    <submittedName>
        <fullName evidence="1">Uncharacterized protein</fullName>
    </submittedName>
</protein>
<comment type="caution">
    <text evidence="1">The sequence shown here is derived from an EMBL/GenBank/DDBJ whole genome shotgun (WGS) entry which is preliminary data.</text>
</comment>
<reference evidence="2" key="1">
    <citation type="journal article" date="2019" name="Int. J. Syst. Evol. Microbiol.">
        <title>The Global Catalogue of Microorganisms (GCM) 10K type strain sequencing project: providing services to taxonomists for standard genome sequencing and annotation.</title>
        <authorList>
            <consortium name="The Broad Institute Genomics Platform"/>
            <consortium name="The Broad Institute Genome Sequencing Center for Infectious Disease"/>
            <person name="Wu L."/>
            <person name="Ma J."/>
        </authorList>
    </citation>
    <scope>NUCLEOTIDE SEQUENCE [LARGE SCALE GENOMIC DNA]</scope>
    <source>
        <strain evidence="2">CCUG 37257</strain>
    </source>
</reference>
<gene>
    <name evidence="1" type="ORF">ACFO3P_05680</name>
</gene>
<accession>A0ABV9JVA3</accession>